<dbReference type="Proteomes" id="UP001207582">
    <property type="component" value="Unassembled WGS sequence"/>
</dbReference>
<keyword evidence="3" id="KW-1185">Reference proteome</keyword>
<dbReference type="EMBL" id="JAPDOG010000011">
    <property type="protein sequence ID" value="MCW3782511.1"/>
    <property type="molecule type" value="Genomic_DNA"/>
</dbReference>
<proteinExistence type="predicted"/>
<protein>
    <recommendedName>
        <fullName evidence="4">Transposase</fullName>
    </recommendedName>
</protein>
<gene>
    <name evidence="2" type="ORF">OM960_13045</name>
</gene>
<feature type="compositionally biased region" description="Polar residues" evidence="1">
    <location>
        <begin position="538"/>
        <end position="549"/>
    </location>
</feature>
<feature type="region of interest" description="Disordered" evidence="1">
    <location>
        <begin position="537"/>
        <end position="572"/>
    </location>
</feature>
<evidence type="ECO:0000256" key="1">
    <source>
        <dbReference type="SAM" id="MobiDB-lite"/>
    </source>
</evidence>
<dbReference type="RefSeq" id="WP_264772244.1">
    <property type="nucleotide sequence ID" value="NZ_JAPDOG010000011.1"/>
</dbReference>
<sequence length="572" mass="62825">MPDQVRTFQIQLPRGAHEAALEAMAALFGRAERRLHAQMGRLNLAASENGWDRERINEARARLKRVTLAAAGITARQYNGLQRGLEGKHDSVRELARIRIERNAAKRADLAAKVESDLRRLAAQAGNDAAIAARAARGRGPTAAQARLAMTPADRRAARRTLHERKRRLGRLDAMLARDRAIATAAVPPIVFGSKDLLRARARIHANDRAGLLAWREKWHAARHREVMFIGSADETAGNQTCQALDAGAGRIALWIKMPPALAAAGFPDRLRIDDVDLPGFGGTEIAAALEGIATGARKVAIAYRFLRDPDWSERRHKSPWRVCVTIRCETPEASFDGANGVLAVDVNADHLALALVKGDGNPVRAWRIALPLRGRSAEARVAIIGDAARTVCAIAAAHGVPLALESLDFEKKRRELELLSKTARSPAERRYARMLSSFAHARIGTAIRRRAAREGIAVRDINPAYTSLIGRTNYARRYGLSLHQAAAVAIARRALGHSERINYVYGLRGRRNARPTRTESRRHVWRQWARLYRDTARTASGQSSSETPKQPRPSGAGRHGRSSDGLRATTA</sequence>
<evidence type="ECO:0000313" key="2">
    <source>
        <dbReference type="EMBL" id="MCW3782511.1"/>
    </source>
</evidence>
<reference evidence="2 3" key="1">
    <citation type="submission" date="2022-10" db="EMBL/GenBank/DDBJ databases">
        <title>Defluviimonas sp. CAU 1641 isolated from mud.</title>
        <authorList>
            <person name="Kim W."/>
        </authorList>
    </citation>
    <scope>NUCLEOTIDE SEQUENCE [LARGE SCALE GENOMIC DNA]</scope>
    <source>
        <strain evidence="2 3">CAU 1641</strain>
    </source>
</reference>
<name>A0ABT3J488_9RHOB</name>
<evidence type="ECO:0008006" key="4">
    <source>
        <dbReference type="Google" id="ProtNLM"/>
    </source>
</evidence>
<accession>A0ABT3J488</accession>
<evidence type="ECO:0000313" key="3">
    <source>
        <dbReference type="Proteomes" id="UP001207582"/>
    </source>
</evidence>
<organism evidence="2 3">
    <name type="scientific">Defluviimonas salinarum</name>
    <dbReference type="NCBI Taxonomy" id="2992147"/>
    <lineage>
        <taxon>Bacteria</taxon>
        <taxon>Pseudomonadati</taxon>
        <taxon>Pseudomonadota</taxon>
        <taxon>Alphaproteobacteria</taxon>
        <taxon>Rhodobacterales</taxon>
        <taxon>Paracoccaceae</taxon>
        <taxon>Albidovulum</taxon>
    </lineage>
</organism>
<comment type="caution">
    <text evidence="2">The sequence shown here is derived from an EMBL/GenBank/DDBJ whole genome shotgun (WGS) entry which is preliminary data.</text>
</comment>